<name>A0A951QD23_9CYAN</name>
<dbReference type="AlphaFoldDB" id="A0A951QD23"/>
<dbReference type="InterPro" id="IPR049816">
    <property type="entry name" value="McdB"/>
</dbReference>
<feature type="compositionally biased region" description="Basic and acidic residues" evidence="1">
    <location>
        <begin position="1"/>
        <end position="13"/>
    </location>
</feature>
<sequence>MSDASKDMVDRIKNRAGRATVPERNMSLVEISPSKPEAPNTPSSLPSSSELKGLPEVGSRRQIRLETVLDSEIEDFCKRNKITMETYFEALHLVCKGNAGLVEEAIKEAKERLLARKKAGRIRRLQTQIKQEFTE</sequence>
<gene>
    <name evidence="2" type="ORF">KME15_16290</name>
</gene>
<organism evidence="2 3">
    <name type="scientific">Drouetiella hepatica Uher 2000/2452</name>
    <dbReference type="NCBI Taxonomy" id="904376"/>
    <lineage>
        <taxon>Bacteria</taxon>
        <taxon>Bacillati</taxon>
        <taxon>Cyanobacteriota</taxon>
        <taxon>Cyanophyceae</taxon>
        <taxon>Oculatellales</taxon>
        <taxon>Oculatellaceae</taxon>
        <taxon>Drouetiella</taxon>
    </lineage>
</organism>
<proteinExistence type="predicted"/>
<accession>A0A951QD23</accession>
<evidence type="ECO:0000256" key="1">
    <source>
        <dbReference type="SAM" id="MobiDB-lite"/>
    </source>
</evidence>
<reference evidence="2" key="2">
    <citation type="journal article" date="2022" name="Microbiol. Resour. Announc.">
        <title>Metagenome Sequencing to Explore Phylogenomics of Terrestrial Cyanobacteria.</title>
        <authorList>
            <person name="Ward R.D."/>
            <person name="Stajich J.E."/>
            <person name="Johansen J.R."/>
            <person name="Huntemann M."/>
            <person name="Clum A."/>
            <person name="Foster B."/>
            <person name="Foster B."/>
            <person name="Roux S."/>
            <person name="Palaniappan K."/>
            <person name="Varghese N."/>
            <person name="Mukherjee S."/>
            <person name="Reddy T.B.K."/>
            <person name="Daum C."/>
            <person name="Copeland A."/>
            <person name="Chen I.A."/>
            <person name="Ivanova N.N."/>
            <person name="Kyrpides N.C."/>
            <person name="Shapiro N."/>
            <person name="Eloe-Fadrosh E.A."/>
            <person name="Pietrasiak N."/>
        </authorList>
    </citation>
    <scope>NUCLEOTIDE SEQUENCE</scope>
    <source>
        <strain evidence="2">UHER 2000/2452</strain>
    </source>
</reference>
<feature type="compositionally biased region" description="Polar residues" evidence="1">
    <location>
        <begin position="40"/>
        <end position="50"/>
    </location>
</feature>
<evidence type="ECO:0000313" key="3">
    <source>
        <dbReference type="Proteomes" id="UP000757435"/>
    </source>
</evidence>
<dbReference type="EMBL" id="JAHHHD010000019">
    <property type="protein sequence ID" value="MBW4660235.1"/>
    <property type="molecule type" value="Genomic_DNA"/>
</dbReference>
<feature type="region of interest" description="Disordered" evidence="1">
    <location>
        <begin position="1"/>
        <end position="57"/>
    </location>
</feature>
<dbReference type="Pfam" id="PF26392">
    <property type="entry name" value="McdB"/>
    <property type="match status" value="1"/>
</dbReference>
<evidence type="ECO:0000313" key="2">
    <source>
        <dbReference type="EMBL" id="MBW4660235.1"/>
    </source>
</evidence>
<comment type="caution">
    <text evidence="2">The sequence shown here is derived from an EMBL/GenBank/DDBJ whole genome shotgun (WGS) entry which is preliminary data.</text>
</comment>
<dbReference type="Proteomes" id="UP000757435">
    <property type="component" value="Unassembled WGS sequence"/>
</dbReference>
<protein>
    <submittedName>
        <fullName evidence="2">Uncharacterized protein</fullName>
    </submittedName>
</protein>
<reference evidence="2" key="1">
    <citation type="submission" date="2021-05" db="EMBL/GenBank/DDBJ databases">
        <authorList>
            <person name="Pietrasiak N."/>
            <person name="Ward R."/>
            <person name="Stajich J.E."/>
            <person name="Kurbessoian T."/>
        </authorList>
    </citation>
    <scope>NUCLEOTIDE SEQUENCE</scope>
    <source>
        <strain evidence="2">UHER 2000/2452</strain>
    </source>
</reference>